<dbReference type="GeneID" id="65087490"/>
<dbReference type="AlphaFoldDB" id="A0A1L7U3S0"/>
<evidence type="ECO:0000313" key="2">
    <source>
        <dbReference type="EMBL" id="CVL02121.1"/>
    </source>
</evidence>
<organism evidence="2 3">
    <name type="scientific">Fusarium mangiferae</name>
    <name type="common">Mango malformation disease fungus</name>
    <dbReference type="NCBI Taxonomy" id="192010"/>
    <lineage>
        <taxon>Eukaryota</taxon>
        <taxon>Fungi</taxon>
        <taxon>Dikarya</taxon>
        <taxon>Ascomycota</taxon>
        <taxon>Pezizomycotina</taxon>
        <taxon>Sordariomycetes</taxon>
        <taxon>Hypocreomycetidae</taxon>
        <taxon>Hypocreales</taxon>
        <taxon>Nectriaceae</taxon>
        <taxon>Fusarium</taxon>
        <taxon>Fusarium fujikuroi species complex</taxon>
    </lineage>
</organism>
<keyword evidence="1" id="KW-0472">Membrane</keyword>
<reference evidence="3" key="1">
    <citation type="journal article" date="2016" name="Genome Biol. Evol.">
        <title>Comparative 'omics' of the Fusarium fujikuroi species complex highlights differences in genetic potential and metabolite synthesis.</title>
        <authorList>
            <person name="Niehaus E.-M."/>
            <person name="Muensterkoetter M."/>
            <person name="Proctor R.H."/>
            <person name="Brown D.W."/>
            <person name="Sharon A."/>
            <person name="Idan Y."/>
            <person name="Oren-Young L."/>
            <person name="Sieber C.M."/>
            <person name="Novak O."/>
            <person name="Pencik A."/>
            <person name="Tarkowska D."/>
            <person name="Hromadova K."/>
            <person name="Freeman S."/>
            <person name="Maymon M."/>
            <person name="Elazar M."/>
            <person name="Youssef S.A."/>
            <person name="El-Shabrawy E.S.M."/>
            <person name="Shalaby A.B.A."/>
            <person name="Houterman P."/>
            <person name="Brock N.L."/>
            <person name="Burkhardt I."/>
            <person name="Tsavkelova E.A."/>
            <person name="Dickschat J.S."/>
            <person name="Galuszka P."/>
            <person name="Gueldener U."/>
            <person name="Tudzynski B."/>
        </authorList>
    </citation>
    <scope>NUCLEOTIDE SEQUENCE [LARGE SCALE GENOMIC DNA]</scope>
    <source>
        <strain evidence="3">MRC7560</strain>
    </source>
</reference>
<comment type="caution">
    <text evidence="2">The sequence shown here is derived from an EMBL/GenBank/DDBJ whole genome shotgun (WGS) entry which is preliminary data.</text>
</comment>
<proteinExistence type="predicted"/>
<evidence type="ECO:0000256" key="1">
    <source>
        <dbReference type="SAM" id="Phobius"/>
    </source>
</evidence>
<accession>A0A1L7U3S0</accession>
<dbReference type="Proteomes" id="UP000184255">
    <property type="component" value="Unassembled WGS sequence"/>
</dbReference>
<dbReference type="RefSeq" id="XP_041687437.1">
    <property type="nucleotide sequence ID" value="XM_041821681.1"/>
</dbReference>
<keyword evidence="1" id="KW-0812">Transmembrane</keyword>
<evidence type="ECO:0008006" key="4">
    <source>
        <dbReference type="Google" id="ProtNLM"/>
    </source>
</evidence>
<evidence type="ECO:0000313" key="3">
    <source>
        <dbReference type="Proteomes" id="UP000184255"/>
    </source>
</evidence>
<keyword evidence="3" id="KW-1185">Reference proteome</keyword>
<gene>
    <name evidence="2" type="ORF">FMAN_08230</name>
</gene>
<dbReference type="EMBL" id="FCQH01000012">
    <property type="protein sequence ID" value="CVL02121.1"/>
    <property type="molecule type" value="Genomic_DNA"/>
</dbReference>
<keyword evidence="1" id="KW-1133">Transmembrane helix</keyword>
<dbReference type="VEuPathDB" id="FungiDB:FMAN_08230"/>
<feature type="transmembrane region" description="Helical" evidence="1">
    <location>
        <begin position="44"/>
        <end position="63"/>
    </location>
</feature>
<sequence length="354" mass="39741">MTPPTKRDPQIVYADAQFVKCPACGNRDEPFNVPTSSSSTGVEAFIFCMSIMVCACCCIAGMMDSSLAFFCRNCGLRLVSEKNAHSKVKYHESDLVVVSDKTDAKAAKSPLGVPGDMNKAWVVNPQKRFADLKPKRKFGIEKGRYNIPSSFTSLTPEFSTNYTIETPGMASPQPSDKKESQYLQSTSCSWNRHQSGPHFQVSMRSQGLSTEIAQIHLRANTIWDADIKVLNRQVTSHKSWSTYKMEAEEELAWDLYGAGTLWHSSQGVLLWQMRKISSDGDGAKGRILCLLDPYDRLVALVWKTKKPGNEGGKWWEMRVYIDISDDFLGEIIASYVAVRVQKERIRQEHVNDSS</sequence>
<protein>
    <recommendedName>
        <fullName evidence="4">LITAF domain-containing protein</fullName>
    </recommendedName>
</protein>
<name>A0A1L7U3S0_FUSMA</name>